<dbReference type="AlphaFoldDB" id="A0A1H3I0I3"/>
<dbReference type="Proteomes" id="UP000199035">
    <property type="component" value="Unassembled WGS sequence"/>
</dbReference>
<accession>A0A1H3I0I3</accession>
<name>A0A1H3I0I3_9GAMM</name>
<reference evidence="2" key="1">
    <citation type="submission" date="2016-10" db="EMBL/GenBank/DDBJ databases">
        <authorList>
            <person name="Varghese N."/>
            <person name="Submissions S."/>
        </authorList>
    </citation>
    <scope>NUCLEOTIDE SEQUENCE [LARGE SCALE GENOMIC DNA]</scope>
    <source>
        <strain evidence="2">ANC 5109</strain>
    </source>
</reference>
<gene>
    <name evidence="1" type="ORF">SAMN05421643_105133</name>
</gene>
<proteinExistence type="predicted"/>
<evidence type="ECO:0000313" key="1">
    <source>
        <dbReference type="EMBL" id="SDY20965.1"/>
    </source>
</evidence>
<evidence type="ECO:0000313" key="2">
    <source>
        <dbReference type="Proteomes" id="UP000199035"/>
    </source>
</evidence>
<organism evidence="1 2">
    <name type="scientific">Acinetobacter kyonggiensis</name>
    <dbReference type="NCBI Taxonomy" id="595670"/>
    <lineage>
        <taxon>Bacteria</taxon>
        <taxon>Pseudomonadati</taxon>
        <taxon>Pseudomonadota</taxon>
        <taxon>Gammaproteobacteria</taxon>
        <taxon>Moraxellales</taxon>
        <taxon>Moraxellaceae</taxon>
        <taxon>Acinetobacter</taxon>
    </lineage>
</organism>
<sequence length="229" mass="24616">MPAFYRSVLTTIEQKRVARSIGGSNPAVFWVFSLMMQGERAMNFPKVLMMAGWIALSTSTAFAADQMRVKGGADKQAIASAISAAPKKVGAAATVVAMGADGQMRTLRKGNNAFTCMPDNPATPGPDPMCMDKAALEWAEAWIGHKTPTVGKVGFMYMLAGGTDASNMDPYAKKPTAGNHWIKTGPHVMIVGAESSFYDMYPKSAQPDTATPYVMWPGTPYQHLMIPVK</sequence>
<keyword evidence="2" id="KW-1185">Reference proteome</keyword>
<dbReference type="EMBL" id="FNPK01000005">
    <property type="protein sequence ID" value="SDY20965.1"/>
    <property type="molecule type" value="Genomic_DNA"/>
</dbReference>
<protein>
    <submittedName>
        <fullName evidence="1">Uncharacterized protein</fullName>
    </submittedName>
</protein>